<evidence type="ECO:0000313" key="2">
    <source>
        <dbReference type="Proteomes" id="UP001314170"/>
    </source>
</evidence>
<dbReference type="Proteomes" id="UP001314170">
    <property type="component" value="Unassembled WGS sequence"/>
</dbReference>
<evidence type="ECO:0000313" key="1">
    <source>
        <dbReference type="EMBL" id="CAK7326364.1"/>
    </source>
</evidence>
<dbReference type="AlphaFoldDB" id="A0AAV1R1V6"/>
<protein>
    <submittedName>
        <fullName evidence="1">Uncharacterized protein</fullName>
    </submittedName>
</protein>
<gene>
    <name evidence="1" type="ORF">DCAF_LOCUS4064</name>
</gene>
<accession>A0AAV1R1V6</accession>
<comment type="caution">
    <text evidence="1">The sequence shown here is derived from an EMBL/GenBank/DDBJ whole genome shotgun (WGS) entry which is preliminary data.</text>
</comment>
<organism evidence="1 2">
    <name type="scientific">Dovyalis caffra</name>
    <dbReference type="NCBI Taxonomy" id="77055"/>
    <lineage>
        <taxon>Eukaryota</taxon>
        <taxon>Viridiplantae</taxon>
        <taxon>Streptophyta</taxon>
        <taxon>Embryophyta</taxon>
        <taxon>Tracheophyta</taxon>
        <taxon>Spermatophyta</taxon>
        <taxon>Magnoliopsida</taxon>
        <taxon>eudicotyledons</taxon>
        <taxon>Gunneridae</taxon>
        <taxon>Pentapetalae</taxon>
        <taxon>rosids</taxon>
        <taxon>fabids</taxon>
        <taxon>Malpighiales</taxon>
        <taxon>Salicaceae</taxon>
        <taxon>Flacourtieae</taxon>
        <taxon>Dovyalis</taxon>
    </lineage>
</organism>
<proteinExistence type="predicted"/>
<name>A0AAV1R1V6_9ROSI</name>
<sequence length="90" mass="10175">MLLAGCHGFDERHIVCSFGLDGPSVKKEEEKSRTTRRLTCQMAHLPRLLSAATLQPPPTIFYGRVVTKRSGDRGFGLYIQFLDQFHPKTI</sequence>
<keyword evidence="2" id="KW-1185">Reference proteome</keyword>
<reference evidence="1 2" key="1">
    <citation type="submission" date="2024-01" db="EMBL/GenBank/DDBJ databases">
        <authorList>
            <person name="Waweru B."/>
        </authorList>
    </citation>
    <scope>NUCLEOTIDE SEQUENCE [LARGE SCALE GENOMIC DNA]</scope>
</reference>
<dbReference type="EMBL" id="CAWUPB010000851">
    <property type="protein sequence ID" value="CAK7326364.1"/>
    <property type="molecule type" value="Genomic_DNA"/>
</dbReference>